<gene>
    <name evidence="1" type="ORF">EQG49_00295</name>
</gene>
<dbReference type="AlphaFoldDB" id="A0A4P6YQW5"/>
<dbReference type="RefSeq" id="WP_133362074.1">
    <property type="nucleotide sequence ID" value="NZ_CP037940.1"/>
</dbReference>
<evidence type="ECO:0000313" key="1">
    <source>
        <dbReference type="EMBL" id="QBO34994.1"/>
    </source>
</evidence>
<proteinExistence type="predicted"/>
<name>A0A4P6YQW5_9LACO</name>
<evidence type="ECO:0000313" key="2">
    <source>
        <dbReference type="Proteomes" id="UP000292886"/>
    </source>
</evidence>
<reference evidence="2" key="1">
    <citation type="submission" date="2019-03" db="EMBL/GenBank/DDBJ databases">
        <title>Weissella sp. 26KH-42 Genome sequencing.</title>
        <authorList>
            <person name="Heo J."/>
            <person name="Kim S.-J."/>
            <person name="Kim J.-S."/>
            <person name="Hong S.-B."/>
            <person name="Kwon S.-W."/>
        </authorList>
    </citation>
    <scope>NUCLEOTIDE SEQUENCE [LARGE SCALE GENOMIC DNA]</scope>
    <source>
        <strain evidence="2">26KH-42</strain>
    </source>
</reference>
<accession>A0A4P6YQW5</accession>
<protein>
    <submittedName>
        <fullName evidence="1">Uncharacterized protein</fullName>
    </submittedName>
</protein>
<dbReference type="EMBL" id="CP037940">
    <property type="protein sequence ID" value="QBO34994.1"/>
    <property type="molecule type" value="Genomic_DNA"/>
</dbReference>
<organism evidence="1 2">
    <name type="scientific">Periweissella cryptocerci</name>
    <dbReference type="NCBI Taxonomy" id="2506420"/>
    <lineage>
        <taxon>Bacteria</taxon>
        <taxon>Bacillati</taxon>
        <taxon>Bacillota</taxon>
        <taxon>Bacilli</taxon>
        <taxon>Lactobacillales</taxon>
        <taxon>Lactobacillaceae</taxon>
        <taxon>Periweissella</taxon>
    </lineage>
</organism>
<dbReference type="Proteomes" id="UP000292886">
    <property type="component" value="Chromosome"/>
</dbReference>
<keyword evidence="2" id="KW-1185">Reference proteome</keyword>
<sequence>MKPISKTTKTELNRFFFNYISQSSRDEIIKILKQCKRDLTIHKCAVDTYAHMELRNTSLTDSVIHRFQLEPIEDEPLTFSVLIVAFKTGLRKFARLNDIDLYYFERK</sequence>
<dbReference type="KEGG" id="wei:EQG49_00295"/>